<proteinExistence type="inferred from homology"/>
<dbReference type="InterPro" id="IPR036291">
    <property type="entry name" value="NAD(P)-bd_dom_sf"/>
</dbReference>
<dbReference type="InterPro" id="IPR008927">
    <property type="entry name" value="6-PGluconate_DH-like_C_sf"/>
</dbReference>
<dbReference type="Proteomes" id="UP000003828">
    <property type="component" value="Unassembled WGS sequence"/>
</dbReference>
<comment type="caution">
    <text evidence="7">The sequence shown here is derived from an EMBL/GenBank/DDBJ whole genome shotgun (WGS) entry which is preliminary data.</text>
</comment>
<dbReference type="Gene3D" id="1.10.1040.10">
    <property type="entry name" value="N-(1-d-carboxylethyl)-l-norvaline Dehydrogenase, domain 2"/>
    <property type="match status" value="1"/>
</dbReference>
<dbReference type="Pfam" id="PF09130">
    <property type="entry name" value="DUF1932"/>
    <property type="match status" value="1"/>
</dbReference>
<evidence type="ECO:0000259" key="6">
    <source>
        <dbReference type="Pfam" id="PF09130"/>
    </source>
</evidence>
<dbReference type="InterPro" id="IPR015815">
    <property type="entry name" value="HIBADH-related"/>
</dbReference>
<dbReference type="AlphaFoldDB" id="H0QIJ8"/>
<keyword evidence="2" id="KW-0560">Oxidoreductase</keyword>
<evidence type="ECO:0000313" key="7">
    <source>
        <dbReference type="EMBL" id="GAB12649.1"/>
    </source>
</evidence>
<dbReference type="InterPro" id="IPR015814">
    <property type="entry name" value="Pgluconate_DH_NAD-bd_C"/>
</dbReference>
<evidence type="ECO:0000256" key="4">
    <source>
        <dbReference type="SAM" id="SignalP"/>
    </source>
</evidence>
<dbReference type="InterPro" id="IPR013328">
    <property type="entry name" value="6PGD_dom2"/>
</dbReference>
<gene>
    <name evidence="7" type="ORF">ARGLB_023_00220</name>
</gene>
<dbReference type="SUPFAM" id="SSF51735">
    <property type="entry name" value="NAD(P)-binding Rossmann-fold domains"/>
    <property type="match status" value="1"/>
</dbReference>
<feature type="active site" evidence="3">
    <location>
        <position position="159"/>
    </location>
</feature>
<dbReference type="STRING" id="1077972.ARGLB_023_00220"/>
<feature type="chain" id="PRO_5038441022" evidence="4">
    <location>
        <begin position="22"/>
        <end position="261"/>
    </location>
</feature>
<protein>
    <submittedName>
        <fullName evidence="7">Putative phosphogluconate dehydrogenase</fullName>
    </submittedName>
</protein>
<dbReference type="PIRSF" id="PIRSF000103">
    <property type="entry name" value="HIBADH"/>
    <property type="match status" value="1"/>
</dbReference>
<dbReference type="OrthoDB" id="943692at2"/>
<feature type="domain" description="Phosphogluconate dehydrogenase NAD-binding putative C-terminal" evidence="6">
    <location>
        <begin position="182"/>
        <end position="249"/>
    </location>
</feature>
<feature type="signal peptide" evidence="4">
    <location>
        <begin position="1"/>
        <end position="21"/>
    </location>
</feature>
<reference evidence="7 8" key="1">
    <citation type="submission" date="2011-12" db="EMBL/GenBank/DDBJ databases">
        <title>Whole genome shotgun sequence of Arthrobacter globiformis NBRC 12137.</title>
        <authorList>
            <person name="Miyazawa S."/>
            <person name="Hosoyama A."/>
            <person name="Tsuchikane K."/>
            <person name="Katsumata H."/>
            <person name="Yamazaki S."/>
            <person name="Fujita N."/>
        </authorList>
    </citation>
    <scope>NUCLEOTIDE SEQUENCE [LARGE SCALE GENOMIC DNA]</scope>
    <source>
        <strain evidence="7 8">NBRC 12137</strain>
    </source>
</reference>
<dbReference type="GO" id="GO:0016491">
    <property type="term" value="F:oxidoreductase activity"/>
    <property type="evidence" value="ECO:0007669"/>
    <property type="project" value="UniProtKB-KW"/>
</dbReference>
<dbReference type="Gene3D" id="3.40.50.720">
    <property type="entry name" value="NAD(P)-binding Rossmann-like Domain"/>
    <property type="match status" value="1"/>
</dbReference>
<dbReference type="GO" id="GO:0050661">
    <property type="term" value="F:NADP binding"/>
    <property type="evidence" value="ECO:0007669"/>
    <property type="project" value="InterPro"/>
</dbReference>
<evidence type="ECO:0000256" key="1">
    <source>
        <dbReference type="ARBA" id="ARBA00009080"/>
    </source>
</evidence>
<evidence type="ECO:0000256" key="2">
    <source>
        <dbReference type="ARBA" id="ARBA00023002"/>
    </source>
</evidence>
<organism evidence="7 8">
    <name type="scientific">Arthrobacter globiformis (strain ATCC 8010 / DSM 20124 / JCM 1332 / NBRC 12137 / NCIMB 8907 / NRRL B-2979 / 168)</name>
    <dbReference type="NCBI Taxonomy" id="1077972"/>
    <lineage>
        <taxon>Bacteria</taxon>
        <taxon>Bacillati</taxon>
        <taxon>Actinomycetota</taxon>
        <taxon>Actinomycetes</taxon>
        <taxon>Micrococcales</taxon>
        <taxon>Micrococcaceae</taxon>
        <taxon>Arthrobacter</taxon>
    </lineage>
</organism>
<keyword evidence="8" id="KW-1185">Reference proteome</keyword>
<feature type="domain" description="6-phosphogluconate dehydrogenase NADP-binding" evidence="5">
    <location>
        <begin position="5"/>
        <end position="130"/>
    </location>
</feature>
<keyword evidence="4" id="KW-0732">Signal</keyword>
<evidence type="ECO:0000313" key="8">
    <source>
        <dbReference type="Proteomes" id="UP000003828"/>
    </source>
</evidence>
<evidence type="ECO:0000259" key="5">
    <source>
        <dbReference type="Pfam" id="PF03446"/>
    </source>
</evidence>
<dbReference type="RefSeq" id="WP_003799021.1">
    <property type="nucleotide sequence ID" value="NZ_BAEG01000023.1"/>
</dbReference>
<accession>H0QIJ8</accession>
<name>H0QIJ8_ARTG1</name>
<dbReference type="EMBL" id="BAEG01000023">
    <property type="protein sequence ID" value="GAB12649.1"/>
    <property type="molecule type" value="Genomic_DNA"/>
</dbReference>
<evidence type="ECO:0000256" key="3">
    <source>
        <dbReference type="PIRSR" id="PIRSR000103-1"/>
    </source>
</evidence>
<dbReference type="InterPro" id="IPR006115">
    <property type="entry name" value="6PGDH_NADP-bd"/>
</dbReference>
<sequence>MTKCTIIGLGEAGAAYASALAAAGHQVTGFDPVAPNTPAGTTRAATAAEACRGADIVLVLTGAAAARSVAKDCLPVLTAGSTYADFTSSSPAVMQELGQLPTKASFADVAILGPVAALGAKTPLMVSGPGSDAVVRLLAPLGVDVETADGGPGAAMSHKLLRSVLMKGLASVVVEAVTAGRAAGLEGWIREQIARQLAGDGQSVIDRFLTGTSKHAVRRSREMQDTASYLAELGVPAEMTEASAAALTRIAATPAPEAALR</sequence>
<dbReference type="eggNOG" id="COG2084">
    <property type="taxonomic scope" value="Bacteria"/>
</dbReference>
<dbReference type="Pfam" id="PF03446">
    <property type="entry name" value="NAD_binding_2"/>
    <property type="match status" value="1"/>
</dbReference>
<dbReference type="SUPFAM" id="SSF48179">
    <property type="entry name" value="6-phosphogluconate dehydrogenase C-terminal domain-like"/>
    <property type="match status" value="1"/>
</dbReference>
<comment type="similarity">
    <text evidence="1">Belongs to the HIBADH-related family.</text>
</comment>